<dbReference type="GO" id="GO:1990716">
    <property type="term" value="C:axonemal central apparatus"/>
    <property type="evidence" value="ECO:0000318"/>
    <property type="project" value="GO_Central"/>
</dbReference>
<feature type="region of interest" description="Disordered" evidence="1">
    <location>
        <begin position="144"/>
        <end position="190"/>
    </location>
</feature>
<feature type="region of interest" description="Disordered" evidence="1">
    <location>
        <begin position="1279"/>
        <end position="1315"/>
    </location>
</feature>
<name>A9UPJ3_MONBE</name>
<evidence type="ECO:0000313" key="2">
    <source>
        <dbReference type="EMBL" id="EDQ92881.1"/>
    </source>
</evidence>
<dbReference type="GO" id="GO:1904158">
    <property type="term" value="P:axonemal central apparatus assembly"/>
    <property type="evidence" value="ECO:0000318"/>
    <property type="project" value="GO_Central"/>
</dbReference>
<dbReference type="PANTHER" id="PTHR21963">
    <property type="entry name" value="PF6"/>
    <property type="match status" value="1"/>
</dbReference>
<feature type="region of interest" description="Disordered" evidence="1">
    <location>
        <begin position="1480"/>
        <end position="1508"/>
    </location>
</feature>
<dbReference type="FunCoup" id="A9UPJ3">
    <property type="interactions" value="40"/>
</dbReference>
<feature type="compositionally biased region" description="Low complexity" evidence="1">
    <location>
        <begin position="1406"/>
        <end position="1418"/>
    </location>
</feature>
<gene>
    <name evidence="2" type="ORF">MONBRDRAFT_30831</name>
</gene>
<dbReference type="GO" id="GO:0005576">
    <property type="term" value="C:extracellular region"/>
    <property type="evidence" value="ECO:0007669"/>
    <property type="project" value="GOC"/>
</dbReference>
<sequence length="1656" mass="178453">MSKKRQKSARIGGAAKGGDDSAPNELSLLSDDSWQCHLALVHSAQYYAEKYSHEALALARRGVRPRFMVISYATMKAEADELAKAKGKAKNADIQARAEQLSVLSAALESDADGEVASAMAAVIRAMLQQRKTQFLTARDAEGEGRLAAESGESTVAAGRVSKTPKRGTKPANSPSSAPGKRAASMKTRAEELAHVDVTADEPENGPRLYCLLEGFHDPQLLPALATQGIPIQTVVQVTSDDDDAPDEQPPASTEADTASEGLADPTAFIPPPRADAVLNFVSHARQLVRQADEASVLRDIAWQELAVGQHPDAAATFDSMAHLLYKLLDLFQDYRVFSSSLELVTVPAVRGPIDTRLYDQLVDRLSPRDRVVPVLLDCMLQHVAATVEHTEAPVSLAKRLISDMESEPRSASGERPRSKSSQRSVSATSRPTTGAVEARNARSAMEAARRLVEQQLDTLMAPFDELDQDEGVDTGSTEPLIIRHNDEVLQTLSSDLPHSEYAPLSGARRIFQAALAHQLSESITERAVLSQMERDFFFQQLLEHSSLTRSESEVIMHHLKFAQLLAHATGSQPQDWDLSSFCFSERYDAQTTQQVLHDATAGSTQRLLTRYDPNLHAMVACVVSEATLPNAQWSSFAPGPVGFSDYLEHVRSVIGGGPPYNMTPACNVRHPVLSVTGNCEAAAYNDVVLQRNTYHFYDQPQRVRLLLEHATLPCQAFLTAYPEALLPGEDETPQTSLRVVFGNTAMVLDRHTLRRCATRGKCDWVPPSAPTGITEPANSDGVTPTPADDKRQRSGGPRPRSSTKNKRAPKPSGGTVTPAAPAGEDAPATTEETAVVSVFEPVDPATILAASVLVSDRLNVHLSPNGAITLVDHATSVGVEQSSFGVQAERYRSYLPGGTVVRVLLSGDVEVLHADGRSWYLKGGEWRMKSFEGQCVRYDAHGVEIETIDLATVSMHSVPEGVEVLGREDGAVLVRPTSDSHALEFPDGTQFHRDMHGRLRICFAGLPDVVQMEDAVQLLVVEDDLTLTHRYHAGELIAESDYCTVSITATGEARFDWQGQEASLNLFTGEAACLEDGEEMAQIATFEAVDAHSTGHANAGAADARESVLPSLFVLYPDGSSVQYLRNLEQELEELVEADDHIELIRHRLASDSTSESVTLIQREEWPPNPHKALPSIIPPSLQRHGGPVKNPQSKQALLLRQFVKHEAVTAEKLQQLGSALMAARQAKKEQEAQVAAVTLRDQRRSSTAAQAAALRAQVMQKLVTLQDQEIEAAWDELKQDEDQDADSLAGSPKLESRDKAEPAAAPPNIRRGLSVRELMKDAAQPTIPGYFSSPEGSQVAADISARRRAARLAEVEAQRAQTRAVQEALAQGQASAPPKSKPQGAGGVNQKNPTPASIGESQVPAAAAASATITAAPSPPRTPKSAPVGAALIPEATNDLFLAGPQEEPSRRPTQDPHSLGQPRFRDIHSATVDSAQVLGAEVPGPGSLRSTLRGESESTPRGGALSTDEAIADAEASAATTLVGTPLQTSQDQIEFGCLKEDSAYCMAFRIENTGTEARQFSVTPVTDDRLLVLAPFTKVEPGAAVRCEVQVNATRAGDLDTALVLVDAAGGELRLPLSASILSKQAFEHQRLSARHRGKGVRLLSTRPLSSR</sequence>
<reference evidence="2 3" key="1">
    <citation type="journal article" date="2008" name="Nature">
        <title>The genome of the choanoflagellate Monosiga brevicollis and the origin of metazoans.</title>
        <authorList>
            <consortium name="JGI Sequencing"/>
            <person name="King N."/>
            <person name="Westbrook M.J."/>
            <person name="Young S.L."/>
            <person name="Kuo A."/>
            <person name="Abedin M."/>
            <person name="Chapman J."/>
            <person name="Fairclough S."/>
            <person name="Hellsten U."/>
            <person name="Isogai Y."/>
            <person name="Letunic I."/>
            <person name="Marr M."/>
            <person name="Pincus D."/>
            <person name="Putnam N."/>
            <person name="Rokas A."/>
            <person name="Wright K.J."/>
            <person name="Zuzow R."/>
            <person name="Dirks W."/>
            <person name="Good M."/>
            <person name="Goodstein D."/>
            <person name="Lemons D."/>
            <person name="Li W."/>
            <person name="Lyons J.B."/>
            <person name="Morris A."/>
            <person name="Nichols S."/>
            <person name="Richter D.J."/>
            <person name="Salamov A."/>
            <person name="Bork P."/>
            <person name="Lim W.A."/>
            <person name="Manning G."/>
            <person name="Miller W.T."/>
            <person name="McGinnis W."/>
            <person name="Shapiro H."/>
            <person name="Tjian R."/>
            <person name="Grigoriev I.V."/>
            <person name="Rokhsar D."/>
        </authorList>
    </citation>
    <scope>NUCLEOTIDE SEQUENCE [LARGE SCALE GENOMIC DNA]</scope>
    <source>
        <strain evidence="3">MX1 / ATCC 50154</strain>
    </source>
</reference>
<feature type="region of interest" description="Disordered" evidence="1">
    <location>
        <begin position="1365"/>
        <end position="1430"/>
    </location>
</feature>
<evidence type="ECO:0000313" key="3">
    <source>
        <dbReference type="Proteomes" id="UP000001357"/>
    </source>
</evidence>
<dbReference type="GeneID" id="5887992"/>
<dbReference type="KEGG" id="mbr:MONBRDRAFT_30831"/>
<dbReference type="RefSeq" id="XP_001742643.1">
    <property type="nucleotide sequence ID" value="XM_001742591.1"/>
</dbReference>
<evidence type="ECO:0000256" key="1">
    <source>
        <dbReference type="SAM" id="MobiDB-lite"/>
    </source>
</evidence>
<feature type="region of interest" description="Disordered" evidence="1">
    <location>
        <begin position="761"/>
        <end position="833"/>
    </location>
</feature>
<accession>A9UPJ3</accession>
<feature type="region of interest" description="Disordered" evidence="1">
    <location>
        <begin position="1"/>
        <end position="24"/>
    </location>
</feature>
<feature type="region of interest" description="Disordered" evidence="1">
    <location>
        <begin position="1445"/>
        <end position="1466"/>
    </location>
</feature>
<feature type="region of interest" description="Disordered" evidence="1">
    <location>
        <begin position="404"/>
        <end position="443"/>
    </location>
</feature>
<dbReference type="InParanoid" id="A9UPJ3"/>
<organism evidence="2 3">
    <name type="scientific">Monosiga brevicollis</name>
    <name type="common">Choanoflagellate</name>
    <dbReference type="NCBI Taxonomy" id="81824"/>
    <lineage>
        <taxon>Eukaryota</taxon>
        <taxon>Choanoflagellata</taxon>
        <taxon>Craspedida</taxon>
        <taxon>Salpingoecidae</taxon>
        <taxon>Monosiga</taxon>
    </lineage>
</organism>
<feature type="compositionally biased region" description="Polar residues" evidence="1">
    <location>
        <begin position="420"/>
        <end position="433"/>
    </location>
</feature>
<feature type="region of interest" description="Disordered" evidence="1">
    <location>
        <begin position="239"/>
        <end position="269"/>
    </location>
</feature>
<dbReference type="OMA" id="INDWANE"/>
<dbReference type="Proteomes" id="UP000001357">
    <property type="component" value="Unassembled WGS sequence"/>
</dbReference>
<dbReference type="InterPro" id="IPR026173">
    <property type="entry name" value="SPAG17"/>
</dbReference>
<dbReference type="EMBL" id="CH991543">
    <property type="protein sequence ID" value="EDQ92881.1"/>
    <property type="molecule type" value="Genomic_DNA"/>
</dbReference>
<proteinExistence type="predicted"/>
<keyword evidence="3" id="KW-1185">Reference proteome</keyword>
<feature type="compositionally biased region" description="Basic and acidic residues" evidence="1">
    <location>
        <begin position="404"/>
        <end position="418"/>
    </location>
</feature>
<protein>
    <recommendedName>
        <fullName evidence="4">Sperm-associated antigen 17</fullName>
    </recommendedName>
</protein>
<dbReference type="STRING" id="81824.A9UPJ3"/>
<evidence type="ECO:0008006" key="4">
    <source>
        <dbReference type="Google" id="ProtNLM"/>
    </source>
</evidence>
<dbReference type="PANTHER" id="PTHR21963:SF1">
    <property type="entry name" value="SPERM-ASSOCIATED ANTIGEN 17"/>
    <property type="match status" value="1"/>
</dbReference>
<dbReference type="GO" id="GO:0003351">
    <property type="term" value="P:epithelial cilium movement involved in extracellular fluid movement"/>
    <property type="evidence" value="ECO:0000318"/>
    <property type="project" value="GO_Central"/>
</dbReference>